<evidence type="ECO:0000256" key="1">
    <source>
        <dbReference type="SAM" id="Phobius"/>
    </source>
</evidence>
<accession>A0A099KC74</accession>
<dbReference type="EMBL" id="JQEC01000070">
    <property type="protein sequence ID" value="KGJ87945.1"/>
    <property type="molecule type" value="Genomic_DNA"/>
</dbReference>
<feature type="transmembrane region" description="Helical" evidence="1">
    <location>
        <begin position="51"/>
        <end position="68"/>
    </location>
</feature>
<reference evidence="3 4" key="1">
    <citation type="submission" date="2014-08" db="EMBL/GenBank/DDBJ databases">
        <title>Genomic and Phenotypic Diversity of Colwellia psychrerythraea strains from Disparate Marine Basins.</title>
        <authorList>
            <person name="Techtmann S.M."/>
            <person name="Stelling S.C."/>
            <person name="Utturkar S.M."/>
            <person name="Alshibli N."/>
            <person name="Harris A."/>
            <person name="Brown S.D."/>
            <person name="Hazen T.C."/>
        </authorList>
    </citation>
    <scope>NUCLEOTIDE SEQUENCE [LARGE SCALE GENOMIC DNA]</scope>
    <source>
        <strain evidence="3 4">GAB14E</strain>
    </source>
</reference>
<dbReference type="PANTHER" id="PTHR34322">
    <property type="entry name" value="TRANSPOSASE, Y1_TNP DOMAIN-CONTAINING"/>
    <property type="match status" value="1"/>
</dbReference>
<keyword evidence="1" id="KW-0472">Membrane</keyword>
<proteinExistence type="predicted"/>
<dbReference type="GO" id="GO:0006313">
    <property type="term" value="P:DNA transposition"/>
    <property type="evidence" value="ECO:0007669"/>
    <property type="project" value="InterPro"/>
</dbReference>
<dbReference type="PANTHER" id="PTHR34322:SF2">
    <property type="entry name" value="TRANSPOSASE IS200-LIKE DOMAIN-CONTAINING PROTEIN"/>
    <property type="match status" value="1"/>
</dbReference>
<organism evidence="3 4">
    <name type="scientific">Colwellia psychrerythraea</name>
    <name type="common">Vibrio psychroerythus</name>
    <dbReference type="NCBI Taxonomy" id="28229"/>
    <lineage>
        <taxon>Bacteria</taxon>
        <taxon>Pseudomonadati</taxon>
        <taxon>Pseudomonadota</taxon>
        <taxon>Gammaproteobacteria</taxon>
        <taxon>Alteromonadales</taxon>
        <taxon>Colwelliaceae</taxon>
        <taxon>Colwellia</taxon>
    </lineage>
</organism>
<gene>
    <name evidence="3" type="ORF">GAB14E_4278</name>
</gene>
<comment type="caution">
    <text evidence="3">The sequence shown here is derived from an EMBL/GenBank/DDBJ whole genome shotgun (WGS) entry which is preliminary data.</text>
</comment>
<dbReference type="InterPro" id="IPR036515">
    <property type="entry name" value="Transposase_17_sf"/>
</dbReference>
<dbReference type="SUPFAM" id="SSF143422">
    <property type="entry name" value="Transposase IS200-like"/>
    <property type="match status" value="1"/>
</dbReference>
<dbReference type="Proteomes" id="UP000029868">
    <property type="component" value="Unassembled WGS sequence"/>
</dbReference>
<evidence type="ECO:0000259" key="2">
    <source>
        <dbReference type="SMART" id="SM01321"/>
    </source>
</evidence>
<evidence type="ECO:0000313" key="3">
    <source>
        <dbReference type="EMBL" id="KGJ87945.1"/>
    </source>
</evidence>
<dbReference type="OrthoDB" id="9814067at2"/>
<sequence length="332" mass="38073">MTQARSSQVSLQDTCYYHLISRCVRRAFLCGVDKYDHKSYEHRRQWMVDRIRFLSSIFAIDIAAYAVMSNHYHIVVHVNEAQVQGWSNEEVCQRWCQLYGLHPLVERYLSGSCTTAAEIDKASEVIEKWRQRLTDISWFMRSLNEYIARKANKEDECKGRFWEGRFKSQALLDEKALLVCMAYVDLNPIRAGMANSIKTSQYTSIFERAQGKSSYQDDVKTLPFSVKPLLGFIGSEHNNQPAGIAFSLLDYFSLIEATGRVIRADKTGSIDESSFPLLLELGISGDDWVDLAQYFGKQYHQAVGTLAELSQFALHTNKQWITGQRQQSAIFN</sequence>
<keyword evidence="1" id="KW-0812">Transmembrane</keyword>
<dbReference type="SMART" id="SM01321">
    <property type="entry name" value="Y1_Tnp"/>
    <property type="match status" value="1"/>
</dbReference>
<keyword evidence="1" id="KW-1133">Transmembrane helix</keyword>
<dbReference type="GO" id="GO:0004803">
    <property type="term" value="F:transposase activity"/>
    <property type="evidence" value="ECO:0007669"/>
    <property type="project" value="InterPro"/>
</dbReference>
<dbReference type="GO" id="GO:0003677">
    <property type="term" value="F:DNA binding"/>
    <property type="evidence" value="ECO:0007669"/>
    <property type="project" value="InterPro"/>
</dbReference>
<evidence type="ECO:0000313" key="4">
    <source>
        <dbReference type="Proteomes" id="UP000029868"/>
    </source>
</evidence>
<dbReference type="AlphaFoldDB" id="A0A099KC74"/>
<dbReference type="InterPro" id="IPR002686">
    <property type="entry name" value="Transposase_17"/>
</dbReference>
<name>A0A099KC74_COLPS</name>
<dbReference type="Gene3D" id="3.30.70.1290">
    <property type="entry name" value="Transposase IS200-like"/>
    <property type="match status" value="1"/>
</dbReference>
<dbReference type="PATRIC" id="fig|28229.3.peg.4254"/>
<protein>
    <recommendedName>
        <fullName evidence="2">Transposase IS200-like domain-containing protein</fullName>
    </recommendedName>
</protein>
<feature type="domain" description="Transposase IS200-like" evidence="2">
    <location>
        <begin position="12"/>
        <end position="187"/>
    </location>
</feature>
<dbReference type="RefSeq" id="WP_033084194.1">
    <property type="nucleotide sequence ID" value="NZ_JQEC01000070.1"/>
</dbReference>